<dbReference type="Proteomes" id="UP001235939">
    <property type="component" value="Chromosome 12"/>
</dbReference>
<gene>
    <name evidence="2" type="ORF">LAZ67_12002987</name>
</gene>
<sequence>MKAIPKIDYQRCFADWKKRWLKCIAANGDYFEGDNLNLNYSFYEDVLNPFSTWREGEAAQVRDCPLGRSTVSYRAILADLYMVDINPEENIHTDKAPQLAVHVVQAMIIMQFDFALTNARAPFDLPEHEDPGIGDGYTVVQNKQRRRDTGTSGVTAAHSNSARTTTRRQQSSHSLKAYRCAFWGTLVADYCSRLGIKGGLEIRLGIKEGLEIRIGIKEGLEIRLGIKEVLEIQQGIKEVLEIQLGIKEVLDIRLGIKEGLEIKEVIENRLRIKEGLEIQLGIKE</sequence>
<feature type="compositionally biased region" description="Polar residues" evidence="1">
    <location>
        <begin position="150"/>
        <end position="170"/>
    </location>
</feature>
<feature type="region of interest" description="Disordered" evidence="1">
    <location>
        <begin position="144"/>
        <end position="170"/>
    </location>
</feature>
<proteinExistence type="predicted"/>
<evidence type="ECO:0000313" key="2">
    <source>
        <dbReference type="EMBL" id="UYV75227.1"/>
    </source>
</evidence>
<dbReference type="EMBL" id="CP092874">
    <property type="protein sequence ID" value="UYV75227.1"/>
    <property type="molecule type" value="Genomic_DNA"/>
</dbReference>
<evidence type="ECO:0000256" key="1">
    <source>
        <dbReference type="SAM" id="MobiDB-lite"/>
    </source>
</evidence>
<protein>
    <submittedName>
        <fullName evidence="2">Uncharacterized protein</fullName>
    </submittedName>
</protein>
<organism evidence="2 3">
    <name type="scientific">Cordylochernes scorpioides</name>
    <dbReference type="NCBI Taxonomy" id="51811"/>
    <lineage>
        <taxon>Eukaryota</taxon>
        <taxon>Metazoa</taxon>
        <taxon>Ecdysozoa</taxon>
        <taxon>Arthropoda</taxon>
        <taxon>Chelicerata</taxon>
        <taxon>Arachnida</taxon>
        <taxon>Pseudoscorpiones</taxon>
        <taxon>Cheliferoidea</taxon>
        <taxon>Chernetidae</taxon>
        <taxon>Cordylochernes</taxon>
    </lineage>
</organism>
<feature type="non-terminal residue" evidence="2">
    <location>
        <position position="1"/>
    </location>
</feature>
<keyword evidence="3" id="KW-1185">Reference proteome</keyword>
<reference evidence="2 3" key="1">
    <citation type="submission" date="2022-01" db="EMBL/GenBank/DDBJ databases">
        <title>A chromosomal length assembly of Cordylochernes scorpioides.</title>
        <authorList>
            <person name="Zeh D."/>
            <person name="Zeh J."/>
        </authorList>
    </citation>
    <scope>NUCLEOTIDE SEQUENCE [LARGE SCALE GENOMIC DNA]</scope>
    <source>
        <strain evidence="2">IN4F17</strain>
        <tissue evidence="2">Whole Body</tissue>
    </source>
</reference>
<accession>A0ABY6L4V9</accession>
<name>A0ABY6L4V9_9ARAC</name>
<evidence type="ECO:0000313" key="3">
    <source>
        <dbReference type="Proteomes" id="UP001235939"/>
    </source>
</evidence>